<dbReference type="Gene3D" id="3.40.50.20">
    <property type="match status" value="1"/>
</dbReference>
<dbReference type="CDD" id="cd03360">
    <property type="entry name" value="LbH_AT_putative"/>
    <property type="match status" value="1"/>
</dbReference>
<accession>A0AAU8LZ60</accession>
<organism evidence="4">
    <name type="scientific">Candidatus Electrothrix aestuarii</name>
    <dbReference type="NCBI Taxonomy" id="3062594"/>
    <lineage>
        <taxon>Bacteria</taxon>
        <taxon>Pseudomonadati</taxon>
        <taxon>Thermodesulfobacteriota</taxon>
        <taxon>Desulfobulbia</taxon>
        <taxon>Desulfobulbales</taxon>
        <taxon>Desulfobulbaceae</taxon>
        <taxon>Candidatus Electrothrix</taxon>
    </lineage>
</organism>
<evidence type="ECO:0000259" key="3">
    <source>
        <dbReference type="Pfam" id="PF17836"/>
    </source>
</evidence>
<reference evidence="4" key="2">
    <citation type="submission" date="2024-06" db="EMBL/GenBank/DDBJ databases">
        <authorList>
            <person name="Plum-Jensen L.E."/>
            <person name="Schramm A."/>
            <person name="Marshall I.P.G."/>
        </authorList>
    </citation>
    <scope>NUCLEOTIDE SEQUENCE</scope>
    <source>
        <strain evidence="4">Rat1</strain>
    </source>
</reference>
<evidence type="ECO:0000313" key="4">
    <source>
        <dbReference type="EMBL" id="XCN74220.1"/>
    </source>
</evidence>
<protein>
    <submittedName>
        <fullName evidence="4">NeuD/PglB/VioB family sugar acetyltransferase</fullName>
    </submittedName>
</protein>
<dbReference type="EMBL" id="CP159373">
    <property type="protein sequence ID" value="XCN74220.1"/>
    <property type="molecule type" value="Genomic_DNA"/>
</dbReference>
<dbReference type="SUPFAM" id="SSF51161">
    <property type="entry name" value="Trimeric LpxA-like enzymes"/>
    <property type="match status" value="1"/>
</dbReference>
<dbReference type="PANTHER" id="PTHR43300">
    <property type="entry name" value="ACETYLTRANSFERASE"/>
    <property type="match status" value="1"/>
</dbReference>
<evidence type="ECO:0000256" key="1">
    <source>
        <dbReference type="ARBA" id="ARBA00007274"/>
    </source>
</evidence>
<dbReference type="PANTHER" id="PTHR43300:SF7">
    <property type="entry name" value="UDP-N-ACETYLBACILLOSAMINE N-ACETYLTRANSFERASE"/>
    <property type="match status" value="1"/>
</dbReference>
<dbReference type="NCBIfam" id="TIGR03570">
    <property type="entry name" value="NeuD_NnaD"/>
    <property type="match status" value="1"/>
</dbReference>
<sequence length="223" mass="24061">MTQQIYAVYGASGFGREVMPLARQQVLQEGGTPDQLLFVDDNPTSSFINGHKVVRYTELTSMKASAFYVAIAIAESPVRQKIFEHLIADGINVWQIKADNVVMLDDIKIDSGAILSPFVTITSNITIGKSFHANLYSYVAHDCQIGDFVTFAPRVMCNGNVVIKDHAYIATGAIIRQGKPGKPIVIGERAVVGMGAVVTKNVPDGTTVIGNPAAPLSKKALRR</sequence>
<proteinExistence type="inferred from homology"/>
<gene>
    <name evidence="4" type="ORF">Q3M24_05585</name>
</gene>
<dbReference type="Gene3D" id="2.160.10.10">
    <property type="entry name" value="Hexapeptide repeat proteins"/>
    <property type="match status" value="1"/>
</dbReference>
<dbReference type="AlphaFoldDB" id="A0AAU8LZ60"/>
<name>A0AAU8LZ60_9BACT</name>
<reference evidence="4" key="1">
    <citation type="journal article" date="2024" name="Syst. Appl. Microbiol.">
        <title>First single-strain enrichments of Electrothrix cable bacteria, description of E. aestuarii sp. nov. and E. rattekaaiensis sp. nov., and proposal of a cable bacteria taxonomy following the rules of the SeqCode.</title>
        <authorList>
            <person name="Plum-Jensen L.E."/>
            <person name="Schramm A."/>
            <person name="Marshall I.P.G."/>
        </authorList>
    </citation>
    <scope>NUCLEOTIDE SEQUENCE</scope>
    <source>
        <strain evidence="4">Rat1</strain>
    </source>
</reference>
<dbReference type="InterPro" id="IPR011004">
    <property type="entry name" value="Trimer_LpxA-like_sf"/>
</dbReference>
<feature type="active site" description="Proton acceptor" evidence="2">
    <location>
        <position position="141"/>
    </location>
</feature>
<dbReference type="InterPro" id="IPR050179">
    <property type="entry name" value="Trans_hexapeptide_repeat"/>
</dbReference>
<comment type="similarity">
    <text evidence="1">Belongs to the transferase hexapeptide repeat family.</text>
</comment>
<feature type="domain" description="PglD N-terminal" evidence="3">
    <location>
        <begin position="7"/>
        <end position="86"/>
    </location>
</feature>
<dbReference type="InterPro" id="IPR041561">
    <property type="entry name" value="PglD_N"/>
</dbReference>
<dbReference type="InterPro" id="IPR020019">
    <property type="entry name" value="AcTrfase_PglD-like"/>
</dbReference>
<dbReference type="Pfam" id="PF17836">
    <property type="entry name" value="PglD_N"/>
    <property type="match status" value="1"/>
</dbReference>
<feature type="site" description="Increases basicity of active site His" evidence="2">
    <location>
        <position position="142"/>
    </location>
</feature>
<dbReference type="KEGG" id="eaj:Q3M24_05585"/>
<evidence type="ECO:0000256" key="2">
    <source>
        <dbReference type="PIRSR" id="PIRSR620019-1"/>
    </source>
</evidence>